<dbReference type="InterPro" id="IPR050131">
    <property type="entry name" value="Peptidase_S8_subtilisin-like"/>
</dbReference>
<evidence type="ECO:0000256" key="4">
    <source>
        <dbReference type="ARBA" id="ARBA00022825"/>
    </source>
</evidence>
<dbReference type="PRINTS" id="PR00723">
    <property type="entry name" value="SUBTILISIN"/>
</dbReference>
<evidence type="ECO:0000256" key="6">
    <source>
        <dbReference type="PROSITE-ProRule" id="PRU01240"/>
    </source>
</evidence>
<dbReference type="InterPro" id="IPR000209">
    <property type="entry name" value="Peptidase_S8/S53_dom"/>
</dbReference>
<evidence type="ECO:0000256" key="7">
    <source>
        <dbReference type="RuleBase" id="RU003355"/>
    </source>
</evidence>
<dbReference type="RefSeq" id="WP_133528336.1">
    <property type="nucleotide sequence ID" value="NZ_CALCQM010000140.1"/>
</dbReference>
<evidence type="ECO:0000256" key="5">
    <source>
        <dbReference type="PIRSR" id="PIRSR615500-1"/>
    </source>
</evidence>
<feature type="active site" description="Charge relay system" evidence="5 6">
    <location>
        <position position="488"/>
    </location>
</feature>
<dbReference type="InterPro" id="IPR036116">
    <property type="entry name" value="FN3_sf"/>
</dbReference>
<dbReference type="PROSITE" id="PS00137">
    <property type="entry name" value="SUBTILASE_HIS"/>
    <property type="match status" value="1"/>
</dbReference>
<reference evidence="9 10" key="1">
    <citation type="submission" date="2019-03" db="EMBL/GenBank/DDBJ databases">
        <title>Genomic Encyclopedia of Type Strains, Phase IV (KMG-IV): sequencing the most valuable type-strain genomes for metagenomic binning, comparative biology and taxonomic classification.</title>
        <authorList>
            <person name="Goeker M."/>
        </authorList>
    </citation>
    <scope>NUCLEOTIDE SEQUENCE [LARGE SCALE GENOMIC DNA]</scope>
    <source>
        <strain evidence="9 10">DSM 28287</strain>
    </source>
</reference>
<dbReference type="InterPro" id="IPR015500">
    <property type="entry name" value="Peptidase_S8_subtilisin-rel"/>
</dbReference>
<dbReference type="AlphaFoldDB" id="A0A4R6Q367"/>
<dbReference type="GO" id="GO:0004252">
    <property type="term" value="F:serine-type endopeptidase activity"/>
    <property type="evidence" value="ECO:0007669"/>
    <property type="project" value="UniProtKB-UniRule"/>
</dbReference>
<keyword evidence="2 6" id="KW-0645">Protease</keyword>
<evidence type="ECO:0000256" key="1">
    <source>
        <dbReference type="ARBA" id="ARBA00011073"/>
    </source>
</evidence>
<evidence type="ECO:0000313" key="9">
    <source>
        <dbReference type="EMBL" id="TDP56467.1"/>
    </source>
</evidence>
<dbReference type="Proteomes" id="UP000295500">
    <property type="component" value="Unassembled WGS sequence"/>
</dbReference>
<dbReference type="EMBL" id="SNXO01000014">
    <property type="protein sequence ID" value="TDP56467.1"/>
    <property type="molecule type" value="Genomic_DNA"/>
</dbReference>
<dbReference type="GO" id="GO:0006508">
    <property type="term" value="P:proteolysis"/>
    <property type="evidence" value="ECO:0007669"/>
    <property type="project" value="UniProtKB-KW"/>
</dbReference>
<comment type="caution">
    <text evidence="9">The sequence shown here is derived from an EMBL/GenBank/DDBJ whole genome shotgun (WGS) entry which is preliminary data.</text>
</comment>
<dbReference type="InterPro" id="IPR003961">
    <property type="entry name" value="FN3_dom"/>
</dbReference>
<dbReference type="SUPFAM" id="SSF49265">
    <property type="entry name" value="Fibronectin type III"/>
    <property type="match status" value="1"/>
</dbReference>
<dbReference type="Gene3D" id="3.40.50.200">
    <property type="entry name" value="Peptidase S8/S53 domain"/>
    <property type="match status" value="1"/>
</dbReference>
<dbReference type="InterPro" id="IPR022398">
    <property type="entry name" value="Peptidase_S8_His-AS"/>
</dbReference>
<dbReference type="Gene3D" id="2.60.40.10">
    <property type="entry name" value="Immunoglobulins"/>
    <property type="match status" value="1"/>
</dbReference>
<dbReference type="InterPro" id="IPR023828">
    <property type="entry name" value="Peptidase_S8_Ser-AS"/>
</dbReference>
<dbReference type="CDD" id="cd00063">
    <property type="entry name" value="FN3"/>
    <property type="match status" value="1"/>
</dbReference>
<keyword evidence="4 6" id="KW-0720">Serine protease</keyword>
<dbReference type="OrthoDB" id="1776227at2"/>
<name>A0A4R6Q367_9FIRM</name>
<dbReference type="InterPro" id="IPR023827">
    <property type="entry name" value="Peptidase_S8_Asp-AS"/>
</dbReference>
<dbReference type="SMART" id="SM00060">
    <property type="entry name" value="FN3"/>
    <property type="match status" value="1"/>
</dbReference>
<dbReference type="PROSITE" id="PS00138">
    <property type="entry name" value="SUBTILASE_SER"/>
    <property type="match status" value="1"/>
</dbReference>
<dbReference type="InterPro" id="IPR013783">
    <property type="entry name" value="Ig-like_fold"/>
</dbReference>
<dbReference type="PROSITE" id="PS51892">
    <property type="entry name" value="SUBTILASE"/>
    <property type="match status" value="1"/>
</dbReference>
<keyword evidence="10" id="KW-1185">Reference proteome</keyword>
<evidence type="ECO:0000259" key="8">
    <source>
        <dbReference type="PROSITE" id="PS50853"/>
    </source>
</evidence>
<dbReference type="PANTHER" id="PTHR43806">
    <property type="entry name" value="PEPTIDASE S8"/>
    <property type="match status" value="1"/>
</dbReference>
<dbReference type="PROSITE" id="PS00136">
    <property type="entry name" value="SUBTILASE_ASP"/>
    <property type="match status" value="1"/>
</dbReference>
<evidence type="ECO:0000256" key="2">
    <source>
        <dbReference type="ARBA" id="ARBA00022670"/>
    </source>
</evidence>
<dbReference type="PANTHER" id="PTHR43806:SF11">
    <property type="entry name" value="CEREVISIN-RELATED"/>
    <property type="match status" value="1"/>
</dbReference>
<gene>
    <name evidence="9" type="ORF">EV211_11441</name>
</gene>
<keyword evidence="3 6" id="KW-0378">Hydrolase</keyword>
<dbReference type="InterPro" id="IPR054399">
    <property type="entry name" value="Fervidolysin-like_N_prodom"/>
</dbReference>
<sequence length="751" mass="81222">MSKLLKLTILSLTIIALAVLIFAVCDTLTADHTSSKDSPSKAKTTTVKAEEKAEVLNEISDKAEFDQGVRNALDSYYTKNDTAGVRAFSENIDSRADTIVSDYASAATERSKSESSLGYKTGQICVVTKKSVTKAQLKAIAEKYRGELVSVTELSDTENFAVLKLSLEYTTDKALSLIESNEKTIEYVQKDNLYKLTDEESCDTTALANLAFDNEANSSTAADNSLSKKAVIQTNDAYSSYQWYLDKICATQAWTTQASVKTSKVRVAVIDSGCDMNHPDLKSTVNRSLSIRIYNNGKSRKLTSLSSGDSVGHGTHVTGIIGATGNNGIGVTGVATGYTNSKLDIVAINVVYKGSVSDSAAIKAIAYARKKGCKVINCSWGSYAYNNKYSRAERTAIATAVKKNIVVVCAAGNGNKYGQGVTTKWTPGDSSSAIEVIATNRFDTKAAYSNYGKAKDISAPGGSNMNSTYYDIVSTWKGKTYKASAGTSMAAPVVTGIVAMMRSVNSKLTVKQVKSALYSTATDLGTSGKDSYYGYGLANGSRAVFRSFKPTLKAYYGTTSSNIIAGFSWNAISGTGNTYYKLYAKVGNGSWILQGTTTNTSIELYKIRDANGNTPVFLPGTKYSYFLKAYNNYSVENYAGSKTTYTQNSNVVTFTPAVSAPTEPKITRNTDGTGAQLNWTPVSTNNAGYQIQRYYNKTWTTLGADSHYTVASGTASYYDSPLLPGKTYQYRIRSVQLYNGTYYYSKYILFK</sequence>
<feature type="active site" description="Charge relay system" evidence="5 6">
    <location>
        <position position="313"/>
    </location>
</feature>
<dbReference type="PROSITE" id="PS50853">
    <property type="entry name" value="FN3"/>
    <property type="match status" value="1"/>
</dbReference>
<organism evidence="9 10">
    <name type="scientific">Aminicella lysinilytica</name>
    <dbReference type="NCBI Taxonomy" id="433323"/>
    <lineage>
        <taxon>Bacteria</taxon>
        <taxon>Bacillati</taxon>
        <taxon>Bacillota</taxon>
        <taxon>Clostridia</taxon>
        <taxon>Peptostreptococcales</taxon>
        <taxon>Anaerovoracaceae</taxon>
        <taxon>Aminicella</taxon>
    </lineage>
</organism>
<dbReference type="SUPFAM" id="SSF52743">
    <property type="entry name" value="Subtilisin-like"/>
    <property type="match status" value="1"/>
</dbReference>
<dbReference type="Pfam" id="PF22148">
    <property type="entry name" value="Fervidolysin_NPro-like"/>
    <property type="match status" value="1"/>
</dbReference>
<dbReference type="InterPro" id="IPR036852">
    <property type="entry name" value="Peptidase_S8/S53_dom_sf"/>
</dbReference>
<feature type="active site" description="Charge relay system" evidence="5 6">
    <location>
        <position position="271"/>
    </location>
</feature>
<feature type="domain" description="Fibronectin type-III" evidence="8">
    <location>
        <begin position="660"/>
        <end position="751"/>
    </location>
</feature>
<accession>A0A4R6Q367</accession>
<evidence type="ECO:0000313" key="10">
    <source>
        <dbReference type="Proteomes" id="UP000295500"/>
    </source>
</evidence>
<dbReference type="Pfam" id="PF00082">
    <property type="entry name" value="Peptidase_S8"/>
    <property type="match status" value="1"/>
</dbReference>
<evidence type="ECO:0000256" key="3">
    <source>
        <dbReference type="ARBA" id="ARBA00022801"/>
    </source>
</evidence>
<comment type="similarity">
    <text evidence="1 6 7">Belongs to the peptidase S8 family.</text>
</comment>
<protein>
    <submittedName>
        <fullName evidence="9">Subtilisin family serine protease</fullName>
    </submittedName>
</protein>
<proteinExistence type="inferred from homology"/>